<dbReference type="Proteomes" id="UP000031443">
    <property type="component" value="Unassembled WGS sequence"/>
</dbReference>
<keyword evidence="6" id="KW-0256">Endoplasmic reticulum</keyword>
<name>M7BR11_CHEMY</name>
<dbReference type="InterPro" id="IPR050346">
    <property type="entry name" value="FMO-like"/>
</dbReference>
<comment type="catalytic activity">
    <reaction evidence="14">
        <text>hypotaurine + NADH + O2 + H(+) = taurine + NAD(+) + H2O</text>
        <dbReference type="Rhea" id="RHEA:74111"/>
        <dbReference type="ChEBI" id="CHEBI:15377"/>
        <dbReference type="ChEBI" id="CHEBI:15378"/>
        <dbReference type="ChEBI" id="CHEBI:15379"/>
        <dbReference type="ChEBI" id="CHEBI:57540"/>
        <dbReference type="ChEBI" id="CHEBI:57853"/>
        <dbReference type="ChEBI" id="CHEBI:57945"/>
        <dbReference type="ChEBI" id="CHEBI:507393"/>
        <dbReference type="EC" id="1.14.13.8"/>
    </reaction>
    <physiologicalReaction direction="left-to-right" evidence="14">
        <dbReference type="Rhea" id="RHEA:74112"/>
    </physiologicalReaction>
</comment>
<dbReference type="FunFam" id="3.50.50.60:FF:000023">
    <property type="entry name" value="Dimethylaniline monooxygenase [N-oxide-forming]"/>
    <property type="match status" value="1"/>
</dbReference>
<dbReference type="EMBL" id="KB532022">
    <property type="protein sequence ID" value="EMP34538.1"/>
    <property type="molecule type" value="Genomic_DNA"/>
</dbReference>
<evidence type="ECO:0000256" key="4">
    <source>
        <dbReference type="ARBA" id="ARBA00022630"/>
    </source>
</evidence>
<dbReference type="PRINTS" id="PR01121">
    <property type="entry name" value="FMOXYGENASE1"/>
</dbReference>
<keyword evidence="9" id="KW-1133">Transmembrane helix</keyword>
<evidence type="ECO:0000256" key="8">
    <source>
        <dbReference type="ARBA" id="ARBA00022857"/>
    </source>
</evidence>
<evidence type="ECO:0000256" key="15">
    <source>
        <dbReference type="ARBA" id="ARBA00048041"/>
    </source>
</evidence>
<dbReference type="GO" id="GO:0050660">
    <property type="term" value="F:flavin adenine dinucleotide binding"/>
    <property type="evidence" value="ECO:0007669"/>
    <property type="project" value="InterPro"/>
</dbReference>
<accession>M7BR11</accession>
<dbReference type="GO" id="GO:0005789">
    <property type="term" value="C:endoplasmic reticulum membrane"/>
    <property type="evidence" value="ECO:0007669"/>
    <property type="project" value="UniProtKB-SubCell"/>
</dbReference>
<dbReference type="FunFam" id="3.50.50.60:FF:000159">
    <property type="entry name" value="Dimethylaniline monooxygenase [N-oxide-forming]"/>
    <property type="match status" value="1"/>
</dbReference>
<comment type="function">
    <text evidence="13">Broad spectrum monooxygenase that catalyzes the oxygenation of a wide variety of nitrogen- and sulfur-containing compounds including xenobiotics. Catalyzes the S-oxygenation of hypotaurine to produce taurine, an organic osmolyte involved in cell volume regulation as well as a variety of cytoprotective and developmental processes. In vitro, catalyzes the N-oxygenation of trimethylamine (TMA) to produce trimethylamine N-oxide (TMAO) and could therefore participate to the detoxification of this compound that is generated by the action of gut microbiota from dietary precursors such as choline, choline containing compounds, betaine or L-carnitine.</text>
</comment>
<organism evidence="20 21">
    <name type="scientific">Chelonia mydas</name>
    <name type="common">Green sea-turtle</name>
    <name type="synonym">Chelonia agassizi</name>
    <dbReference type="NCBI Taxonomy" id="8469"/>
    <lineage>
        <taxon>Eukaryota</taxon>
        <taxon>Metazoa</taxon>
        <taxon>Chordata</taxon>
        <taxon>Craniata</taxon>
        <taxon>Vertebrata</taxon>
        <taxon>Euteleostomi</taxon>
        <taxon>Archelosauria</taxon>
        <taxon>Testudinata</taxon>
        <taxon>Testudines</taxon>
        <taxon>Cryptodira</taxon>
        <taxon>Durocryptodira</taxon>
        <taxon>Americhelydia</taxon>
        <taxon>Chelonioidea</taxon>
        <taxon>Cheloniidae</taxon>
        <taxon>Chelonia</taxon>
    </lineage>
</organism>
<comment type="catalytic activity">
    <reaction evidence="17">
        <text>N,N-dimethylaniline + NADPH + O2 + H(+) = N,N-dimethylaniline N-oxide + NADP(+) + H2O</text>
        <dbReference type="Rhea" id="RHEA:24468"/>
        <dbReference type="ChEBI" id="CHEBI:15377"/>
        <dbReference type="ChEBI" id="CHEBI:15378"/>
        <dbReference type="ChEBI" id="CHEBI:15379"/>
        <dbReference type="ChEBI" id="CHEBI:16269"/>
        <dbReference type="ChEBI" id="CHEBI:17735"/>
        <dbReference type="ChEBI" id="CHEBI:57783"/>
        <dbReference type="ChEBI" id="CHEBI:58349"/>
        <dbReference type="EC" id="1.14.13.8"/>
    </reaction>
    <physiologicalReaction direction="left-to-right" evidence="17">
        <dbReference type="Rhea" id="RHEA:24469"/>
    </physiologicalReaction>
</comment>
<dbReference type="SUPFAM" id="SSF51905">
    <property type="entry name" value="FAD/NAD(P)-binding domain"/>
    <property type="match status" value="2"/>
</dbReference>
<feature type="region of interest" description="Disordered" evidence="19">
    <location>
        <begin position="450"/>
        <end position="512"/>
    </location>
</feature>
<reference evidence="21" key="1">
    <citation type="journal article" date="2013" name="Nat. Genet.">
        <title>The draft genomes of soft-shell turtle and green sea turtle yield insights into the development and evolution of the turtle-specific body plan.</title>
        <authorList>
            <person name="Wang Z."/>
            <person name="Pascual-Anaya J."/>
            <person name="Zadissa A."/>
            <person name="Li W."/>
            <person name="Niimura Y."/>
            <person name="Huang Z."/>
            <person name="Li C."/>
            <person name="White S."/>
            <person name="Xiong Z."/>
            <person name="Fang D."/>
            <person name="Wang B."/>
            <person name="Ming Y."/>
            <person name="Chen Y."/>
            <person name="Zheng Y."/>
            <person name="Kuraku S."/>
            <person name="Pignatelli M."/>
            <person name="Herrero J."/>
            <person name="Beal K."/>
            <person name="Nozawa M."/>
            <person name="Li Q."/>
            <person name="Wang J."/>
            <person name="Zhang H."/>
            <person name="Yu L."/>
            <person name="Shigenobu S."/>
            <person name="Wang J."/>
            <person name="Liu J."/>
            <person name="Flicek P."/>
            <person name="Searle S."/>
            <person name="Wang J."/>
            <person name="Kuratani S."/>
            <person name="Yin Y."/>
            <person name="Aken B."/>
            <person name="Zhang G."/>
            <person name="Irie N."/>
        </authorList>
    </citation>
    <scope>NUCLEOTIDE SEQUENCE [LARGE SCALE GENOMIC DNA]</scope>
</reference>
<evidence type="ECO:0000256" key="12">
    <source>
        <dbReference type="ARBA" id="ARBA00023136"/>
    </source>
</evidence>
<sequence length="597" mass="66612">MAKRVAVIGSGVSGLTSIKCCLDEGLQPTCFERSDDIGGLWRFREKVEEGRASIYQSVFTNSSKEMSCFSDFPMPEHFPNFLHNTRFLEYLKLYANRFDLLKYIRFKTTVTSVRKCQDFSTTGQWIVVTESDGKQESTMFDAVMVCMGHHIESFIPEQSFPGIEKFKGQYFHSREYKSPEEFQGKTVVVIGMGNSASDIAVDLCQIAKRVFISTRGGSWVMSRVYDDGYPWDTVFHTRFSNLIRSILPWPLLKLVYEQKMNQWFNHENYGLVPQNRALMKEPVFNDDLPSRILCGSVMVKPIVKEFTETAAIFEDGTMEENVDVVIFATGYSFSFPFLEQSVIKVENNEAPLYKQVFPPTLEKPTLAVIGLIQPLGPIMPNAELQARWATRVFKGLTELPSESAMMTDIVKRKEKRIKCQPRDDAMEGWALVQGKQGKWKARAPFLPSDVEAPWKTRKGGTDAETSTLPTGVFHSPVPAGEDVAAPEGSIAPPRESLPSEAPDGAPPAPVPSEAPVVLLSRFASVLQNQETRASNDRPSHILCGGMVVEPNVKEFTGTSAILEDGTVEEKVDIAIFTTGHHSSLTLLEETTTPGLTV</sequence>
<dbReference type="GO" id="GO:0004499">
    <property type="term" value="F:N,N-dimethylaniline monooxygenase activity"/>
    <property type="evidence" value="ECO:0007669"/>
    <property type="project" value="InterPro"/>
</dbReference>
<evidence type="ECO:0000256" key="16">
    <source>
        <dbReference type="ARBA" id="ARBA00048088"/>
    </source>
</evidence>
<dbReference type="GO" id="GO:0050661">
    <property type="term" value="F:NADP binding"/>
    <property type="evidence" value="ECO:0007669"/>
    <property type="project" value="InterPro"/>
</dbReference>
<evidence type="ECO:0000256" key="3">
    <source>
        <dbReference type="ARBA" id="ARBA00009183"/>
    </source>
</evidence>
<keyword evidence="7 18" id="KW-0274">FAD</keyword>
<dbReference type="InterPro" id="IPR002253">
    <property type="entry name" value="Flavin_mOase_1"/>
</dbReference>
<dbReference type="InterPro" id="IPR020946">
    <property type="entry name" value="Flavin_mOase-like"/>
</dbReference>
<evidence type="ECO:0000256" key="1">
    <source>
        <dbReference type="ARBA" id="ARBA00001974"/>
    </source>
</evidence>
<evidence type="ECO:0000256" key="11">
    <source>
        <dbReference type="ARBA" id="ARBA00023033"/>
    </source>
</evidence>
<evidence type="ECO:0000256" key="17">
    <source>
        <dbReference type="ARBA" id="ARBA00049443"/>
    </source>
</evidence>
<evidence type="ECO:0000256" key="13">
    <source>
        <dbReference type="ARBA" id="ARBA00045957"/>
    </source>
</evidence>
<keyword evidence="12" id="KW-0472">Membrane</keyword>
<dbReference type="eggNOG" id="KOG1399">
    <property type="taxonomic scope" value="Eukaryota"/>
</dbReference>
<dbReference type="Gene3D" id="3.50.50.60">
    <property type="entry name" value="FAD/NAD(P)-binding domain"/>
    <property type="match status" value="4"/>
</dbReference>
<dbReference type="STRING" id="8469.M7BR11"/>
<keyword evidence="11 18" id="KW-0503">Monooxygenase</keyword>
<keyword evidence="10 18" id="KW-0560">Oxidoreductase</keyword>
<comment type="subcellular location">
    <subcellularLocation>
        <location evidence="2">Endoplasmic reticulum membrane</location>
        <topology evidence="2">Single-pass membrane protein</topology>
    </subcellularLocation>
</comment>
<comment type="cofactor">
    <cofactor evidence="1 18">
        <name>FAD</name>
        <dbReference type="ChEBI" id="CHEBI:57692"/>
    </cofactor>
</comment>
<dbReference type="Pfam" id="PF00743">
    <property type="entry name" value="FMO-like"/>
    <property type="match status" value="2"/>
</dbReference>
<evidence type="ECO:0000256" key="2">
    <source>
        <dbReference type="ARBA" id="ARBA00004389"/>
    </source>
</evidence>
<evidence type="ECO:0000256" key="7">
    <source>
        <dbReference type="ARBA" id="ARBA00022827"/>
    </source>
</evidence>
<keyword evidence="8" id="KW-0521">NADP</keyword>
<dbReference type="PANTHER" id="PTHR23023">
    <property type="entry name" value="DIMETHYLANILINE MONOOXYGENASE"/>
    <property type="match status" value="1"/>
</dbReference>
<gene>
    <name evidence="20" type="ORF">UY3_08368</name>
</gene>
<dbReference type="InterPro" id="IPR036188">
    <property type="entry name" value="FAD/NAD-bd_sf"/>
</dbReference>
<comment type="similarity">
    <text evidence="3 18">Belongs to the FMO family.</text>
</comment>
<protein>
    <recommendedName>
        <fullName evidence="18">Flavin-containing monooxygenase</fullName>
        <ecNumber evidence="18">1.-.-.-</ecNumber>
    </recommendedName>
</protein>
<dbReference type="AlphaFoldDB" id="M7BR11"/>
<dbReference type="InterPro" id="IPR000960">
    <property type="entry name" value="Flavin_mOase"/>
</dbReference>
<dbReference type="PRINTS" id="PR00370">
    <property type="entry name" value="FMOXYGENASE"/>
</dbReference>
<comment type="catalytic activity">
    <reaction evidence="15">
        <text>hypotaurine + NADPH + O2 + H(+) = taurine + NADP(+) + H2O</text>
        <dbReference type="Rhea" id="RHEA:69819"/>
        <dbReference type="ChEBI" id="CHEBI:15377"/>
        <dbReference type="ChEBI" id="CHEBI:15378"/>
        <dbReference type="ChEBI" id="CHEBI:15379"/>
        <dbReference type="ChEBI" id="CHEBI:57783"/>
        <dbReference type="ChEBI" id="CHEBI:57853"/>
        <dbReference type="ChEBI" id="CHEBI:58349"/>
        <dbReference type="ChEBI" id="CHEBI:507393"/>
        <dbReference type="EC" id="1.14.13.8"/>
    </reaction>
    <physiologicalReaction direction="left-to-right" evidence="15">
        <dbReference type="Rhea" id="RHEA:69820"/>
    </physiologicalReaction>
</comment>
<evidence type="ECO:0000256" key="5">
    <source>
        <dbReference type="ARBA" id="ARBA00022692"/>
    </source>
</evidence>
<keyword evidence="5" id="KW-0812">Transmembrane</keyword>
<proteinExistence type="inferred from homology"/>
<keyword evidence="4 18" id="KW-0285">Flavoprotein</keyword>
<evidence type="ECO:0000256" key="14">
    <source>
        <dbReference type="ARBA" id="ARBA00047338"/>
    </source>
</evidence>
<dbReference type="EC" id="1.-.-.-" evidence="18"/>
<evidence type="ECO:0000256" key="9">
    <source>
        <dbReference type="ARBA" id="ARBA00022989"/>
    </source>
</evidence>
<dbReference type="GO" id="GO:0047822">
    <property type="term" value="F:hypotaurine monooxygenase activity"/>
    <property type="evidence" value="ECO:0007669"/>
    <property type="project" value="RHEA"/>
</dbReference>
<comment type="catalytic activity">
    <reaction evidence="16">
        <text>trimethylamine + NADPH + O2 = trimethylamine N-oxide + NADP(+) + H2O</text>
        <dbReference type="Rhea" id="RHEA:31979"/>
        <dbReference type="ChEBI" id="CHEBI:15377"/>
        <dbReference type="ChEBI" id="CHEBI:15379"/>
        <dbReference type="ChEBI" id="CHEBI:15724"/>
        <dbReference type="ChEBI" id="CHEBI:57783"/>
        <dbReference type="ChEBI" id="CHEBI:58349"/>
        <dbReference type="ChEBI" id="CHEBI:58389"/>
        <dbReference type="EC" id="1.14.13.148"/>
    </reaction>
    <physiologicalReaction direction="left-to-right" evidence="16">
        <dbReference type="Rhea" id="RHEA:31980"/>
    </physiologicalReaction>
</comment>
<evidence type="ECO:0000313" key="21">
    <source>
        <dbReference type="Proteomes" id="UP000031443"/>
    </source>
</evidence>
<evidence type="ECO:0000256" key="18">
    <source>
        <dbReference type="RuleBase" id="RU361177"/>
    </source>
</evidence>
<evidence type="ECO:0000256" key="6">
    <source>
        <dbReference type="ARBA" id="ARBA00022824"/>
    </source>
</evidence>
<evidence type="ECO:0000313" key="20">
    <source>
        <dbReference type="EMBL" id="EMP34538.1"/>
    </source>
</evidence>
<keyword evidence="21" id="KW-1185">Reference proteome</keyword>
<evidence type="ECO:0000256" key="10">
    <source>
        <dbReference type="ARBA" id="ARBA00023002"/>
    </source>
</evidence>
<evidence type="ECO:0000256" key="19">
    <source>
        <dbReference type="SAM" id="MobiDB-lite"/>
    </source>
</evidence>
<dbReference type="GO" id="GO:0034899">
    <property type="term" value="F:trimethylamine monooxygenase activity"/>
    <property type="evidence" value="ECO:0007669"/>
    <property type="project" value="UniProtKB-EC"/>
</dbReference>